<organism evidence="9 10">
    <name type="scientific">Hoeflea prorocentri</name>
    <dbReference type="NCBI Taxonomy" id="1922333"/>
    <lineage>
        <taxon>Bacteria</taxon>
        <taxon>Pseudomonadati</taxon>
        <taxon>Pseudomonadota</taxon>
        <taxon>Alphaproteobacteria</taxon>
        <taxon>Hyphomicrobiales</taxon>
        <taxon>Rhizobiaceae</taxon>
        <taxon>Hoeflea</taxon>
    </lineage>
</organism>
<keyword evidence="10" id="KW-1185">Reference proteome</keyword>
<keyword evidence="3" id="KW-0813">Transport</keyword>
<dbReference type="RefSeq" id="WP_267991062.1">
    <property type="nucleotide sequence ID" value="NZ_JAPJZI010000001.1"/>
</dbReference>
<evidence type="ECO:0000256" key="2">
    <source>
        <dbReference type="ARBA" id="ARBA00005417"/>
    </source>
</evidence>
<dbReference type="AlphaFoldDB" id="A0A9X3UJQ2"/>
<comment type="subcellular location">
    <subcellularLocation>
        <location evidence="1">Cell inner membrane</location>
        <topology evidence="1">Peripheral membrane protein</topology>
    </subcellularLocation>
</comment>
<dbReference type="NCBIfam" id="TIGR01727">
    <property type="entry name" value="oligo_HPY"/>
    <property type="match status" value="1"/>
</dbReference>
<dbReference type="PROSITE" id="PS50893">
    <property type="entry name" value="ABC_TRANSPORTER_2"/>
    <property type="match status" value="1"/>
</dbReference>
<evidence type="ECO:0000256" key="7">
    <source>
        <dbReference type="ARBA" id="ARBA00023136"/>
    </source>
</evidence>
<evidence type="ECO:0000256" key="1">
    <source>
        <dbReference type="ARBA" id="ARBA00004417"/>
    </source>
</evidence>
<evidence type="ECO:0000256" key="3">
    <source>
        <dbReference type="ARBA" id="ARBA00022448"/>
    </source>
</evidence>
<evidence type="ECO:0000256" key="5">
    <source>
        <dbReference type="ARBA" id="ARBA00022741"/>
    </source>
</evidence>
<dbReference type="GO" id="GO:0005524">
    <property type="term" value="F:ATP binding"/>
    <property type="evidence" value="ECO:0007669"/>
    <property type="project" value="UniProtKB-KW"/>
</dbReference>
<name>A0A9X3UJQ2_9HYPH</name>
<dbReference type="GO" id="GO:0055085">
    <property type="term" value="P:transmembrane transport"/>
    <property type="evidence" value="ECO:0007669"/>
    <property type="project" value="UniProtKB-ARBA"/>
</dbReference>
<accession>A0A9X3UJQ2</accession>
<dbReference type="CDD" id="cd03257">
    <property type="entry name" value="ABC_NikE_OppD_transporters"/>
    <property type="match status" value="1"/>
</dbReference>
<protein>
    <submittedName>
        <fullName evidence="9">ABC transporter ATP-binding protein</fullName>
    </submittedName>
</protein>
<evidence type="ECO:0000256" key="4">
    <source>
        <dbReference type="ARBA" id="ARBA00022475"/>
    </source>
</evidence>
<sequence length="328" mass="35938">MSTPRLSVENLTISLNPDDQEIPLVEDLSFDIAAGETLCLVGESGCGKSISSLAIMGLLNPAMKVTKGRILFEGTDLVRAGPRELRMLRGDRIAMIFQEPMTSLNPVMKIGDQIAEVFIEHRGGSRRDALKEAERMLDMVQIPDAKRRVHAYPHELSGGMRQRAMIAMALGLDPAVLIADEPTTALDVTIQAQVLRLMSDLCGERGTGLLLITHDLGVVAEMADKVLVLYAGQQVEEAPVLEIFDNARHPYTQGLLNSVQQLQTEDRMPRLMEIPGTVPLPSASRHGCQFRGRCALASERCSNAQTSIHISPDHSAACWRVQEPREAT</sequence>
<proteinExistence type="inferred from homology"/>
<evidence type="ECO:0000313" key="9">
    <source>
        <dbReference type="EMBL" id="MDA5399636.1"/>
    </source>
</evidence>
<dbReference type="InterPro" id="IPR003593">
    <property type="entry name" value="AAA+_ATPase"/>
</dbReference>
<gene>
    <name evidence="9" type="ORF">OQ273_13715</name>
</gene>
<dbReference type="Gene3D" id="3.40.50.300">
    <property type="entry name" value="P-loop containing nucleotide triphosphate hydrolases"/>
    <property type="match status" value="1"/>
</dbReference>
<dbReference type="InterPro" id="IPR017871">
    <property type="entry name" value="ABC_transporter-like_CS"/>
</dbReference>
<dbReference type="InterPro" id="IPR050388">
    <property type="entry name" value="ABC_Ni/Peptide_Import"/>
</dbReference>
<keyword evidence="4" id="KW-1003">Cell membrane</keyword>
<evidence type="ECO:0000256" key="6">
    <source>
        <dbReference type="ARBA" id="ARBA00022840"/>
    </source>
</evidence>
<dbReference type="PANTHER" id="PTHR43297">
    <property type="entry name" value="OLIGOPEPTIDE TRANSPORT ATP-BINDING PROTEIN APPD"/>
    <property type="match status" value="1"/>
</dbReference>
<dbReference type="PROSITE" id="PS00211">
    <property type="entry name" value="ABC_TRANSPORTER_1"/>
    <property type="match status" value="1"/>
</dbReference>
<keyword evidence="5" id="KW-0547">Nucleotide-binding</keyword>
<evidence type="ECO:0000313" key="10">
    <source>
        <dbReference type="Proteomes" id="UP001151234"/>
    </source>
</evidence>
<dbReference type="SMART" id="SM00382">
    <property type="entry name" value="AAA"/>
    <property type="match status" value="1"/>
</dbReference>
<dbReference type="FunFam" id="3.40.50.300:FF:000016">
    <property type="entry name" value="Oligopeptide ABC transporter ATP-binding component"/>
    <property type="match status" value="1"/>
</dbReference>
<evidence type="ECO:0000259" key="8">
    <source>
        <dbReference type="PROSITE" id="PS50893"/>
    </source>
</evidence>
<keyword evidence="6 9" id="KW-0067">ATP-binding</keyword>
<dbReference type="GO" id="GO:0005886">
    <property type="term" value="C:plasma membrane"/>
    <property type="evidence" value="ECO:0007669"/>
    <property type="project" value="UniProtKB-SubCell"/>
</dbReference>
<dbReference type="Pfam" id="PF08352">
    <property type="entry name" value="oligo_HPY"/>
    <property type="match status" value="1"/>
</dbReference>
<dbReference type="GO" id="GO:0015833">
    <property type="term" value="P:peptide transport"/>
    <property type="evidence" value="ECO:0007669"/>
    <property type="project" value="InterPro"/>
</dbReference>
<dbReference type="GO" id="GO:0016887">
    <property type="term" value="F:ATP hydrolysis activity"/>
    <property type="evidence" value="ECO:0007669"/>
    <property type="project" value="InterPro"/>
</dbReference>
<dbReference type="PANTHER" id="PTHR43297:SF2">
    <property type="entry name" value="DIPEPTIDE TRANSPORT ATP-BINDING PROTEIN DPPD"/>
    <property type="match status" value="1"/>
</dbReference>
<dbReference type="Pfam" id="PF00005">
    <property type="entry name" value="ABC_tran"/>
    <property type="match status" value="1"/>
</dbReference>
<reference evidence="9" key="1">
    <citation type="submission" date="2022-11" db="EMBL/GenBank/DDBJ databases">
        <title>Draft genome sequence of Hoeflea poritis E7-10 and Hoeflea prorocentri PM5-8, separated from scleractinian coral Porites lutea and marine dinoflagellate.</title>
        <authorList>
            <person name="Zhang G."/>
            <person name="Wei Q."/>
            <person name="Cai L."/>
        </authorList>
    </citation>
    <scope>NUCLEOTIDE SEQUENCE</scope>
    <source>
        <strain evidence="9">PM5-8</strain>
    </source>
</reference>
<dbReference type="InterPro" id="IPR027417">
    <property type="entry name" value="P-loop_NTPase"/>
</dbReference>
<comment type="similarity">
    <text evidence="2">Belongs to the ABC transporter superfamily.</text>
</comment>
<dbReference type="EMBL" id="JAPJZI010000001">
    <property type="protein sequence ID" value="MDA5399636.1"/>
    <property type="molecule type" value="Genomic_DNA"/>
</dbReference>
<dbReference type="InterPro" id="IPR013563">
    <property type="entry name" value="Oligopep_ABC_C"/>
</dbReference>
<feature type="domain" description="ABC transporter" evidence="8">
    <location>
        <begin position="6"/>
        <end position="256"/>
    </location>
</feature>
<dbReference type="Proteomes" id="UP001151234">
    <property type="component" value="Unassembled WGS sequence"/>
</dbReference>
<comment type="caution">
    <text evidence="9">The sequence shown here is derived from an EMBL/GenBank/DDBJ whole genome shotgun (WGS) entry which is preliminary data.</text>
</comment>
<dbReference type="SUPFAM" id="SSF52540">
    <property type="entry name" value="P-loop containing nucleoside triphosphate hydrolases"/>
    <property type="match status" value="1"/>
</dbReference>
<keyword evidence="7" id="KW-0472">Membrane</keyword>
<dbReference type="InterPro" id="IPR003439">
    <property type="entry name" value="ABC_transporter-like_ATP-bd"/>
</dbReference>